<dbReference type="AlphaFoldDB" id="A0A512CF74"/>
<dbReference type="Proteomes" id="UP000321301">
    <property type="component" value="Unassembled WGS sequence"/>
</dbReference>
<accession>A0A512CF74</accession>
<evidence type="ECO:0000313" key="3">
    <source>
        <dbReference type="Proteomes" id="UP000321301"/>
    </source>
</evidence>
<feature type="region of interest" description="Disordered" evidence="1">
    <location>
        <begin position="29"/>
        <end position="81"/>
    </location>
</feature>
<name>A0A512CF74_9BACT</name>
<feature type="compositionally biased region" description="Basic and acidic residues" evidence="1">
    <location>
        <begin position="68"/>
        <end position="81"/>
    </location>
</feature>
<proteinExistence type="predicted"/>
<sequence>MILANSIITFNSKAMNLNQSSIISLQNPLFFGKKRDDVDKGTNRSTPGTSGEGPRPPRKDEYPDDEDGKNKEEKVKKEHKN</sequence>
<comment type="caution">
    <text evidence="2">The sequence shown here is derived from an EMBL/GenBank/DDBJ whole genome shotgun (WGS) entry which is preliminary data.</text>
</comment>
<dbReference type="EMBL" id="BJYV01000018">
    <property type="protein sequence ID" value="GEO22884.1"/>
    <property type="molecule type" value="Genomic_DNA"/>
</dbReference>
<gene>
    <name evidence="2" type="ORF">CQA01_34180</name>
</gene>
<evidence type="ECO:0000313" key="2">
    <source>
        <dbReference type="EMBL" id="GEO22884.1"/>
    </source>
</evidence>
<organism evidence="2 3">
    <name type="scientific">Cyclobacterium qasimii</name>
    <dbReference type="NCBI Taxonomy" id="1350429"/>
    <lineage>
        <taxon>Bacteria</taxon>
        <taxon>Pseudomonadati</taxon>
        <taxon>Bacteroidota</taxon>
        <taxon>Cytophagia</taxon>
        <taxon>Cytophagales</taxon>
        <taxon>Cyclobacteriaceae</taxon>
        <taxon>Cyclobacterium</taxon>
    </lineage>
</organism>
<protein>
    <submittedName>
        <fullName evidence="2">Uncharacterized protein</fullName>
    </submittedName>
</protein>
<reference evidence="2 3" key="1">
    <citation type="submission" date="2019-07" db="EMBL/GenBank/DDBJ databases">
        <title>Whole genome shotgun sequence of Cyclobacterium qasimii NBRC 106168.</title>
        <authorList>
            <person name="Hosoyama A."/>
            <person name="Uohara A."/>
            <person name="Ohji S."/>
            <person name="Ichikawa N."/>
        </authorList>
    </citation>
    <scope>NUCLEOTIDE SEQUENCE [LARGE SCALE GENOMIC DNA]</scope>
    <source>
        <strain evidence="2 3">NBRC 106168</strain>
    </source>
</reference>
<evidence type="ECO:0000256" key="1">
    <source>
        <dbReference type="SAM" id="MobiDB-lite"/>
    </source>
</evidence>
<keyword evidence="3" id="KW-1185">Reference proteome</keyword>
<feature type="compositionally biased region" description="Basic and acidic residues" evidence="1">
    <location>
        <begin position="33"/>
        <end position="42"/>
    </location>
</feature>